<feature type="transmembrane region" description="Helical" evidence="1">
    <location>
        <begin position="175"/>
        <end position="196"/>
    </location>
</feature>
<keyword evidence="3" id="KW-1185">Reference proteome</keyword>
<evidence type="ECO:0000313" key="2">
    <source>
        <dbReference type="EMBL" id="NKE72648.1"/>
    </source>
</evidence>
<evidence type="ECO:0000256" key="1">
    <source>
        <dbReference type="SAM" id="Phobius"/>
    </source>
</evidence>
<reference evidence="2 3" key="1">
    <citation type="journal article" date="2020" name="Nature">
        <title>Bacterial chemolithoautotrophy via manganese oxidation.</title>
        <authorList>
            <person name="Yu H."/>
            <person name="Leadbetter J.R."/>
        </authorList>
    </citation>
    <scope>NUCLEOTIDE SEQUENCE [LARGE SCALE GENOMIC DNA]</scope>
    <source>
        <strain evidence="2 3">Mn-1</strain>
    </source>
</reference>
<feature type="transmembrane region" description="Helical" evidence="1">
    <location>
        <begin position="12"/>
        <end position="34"/>
    </location>
</feature>
<dbReference type="EMBL" id="VTOW01000003">
    <property type="protein sequence ID" value="NKE72648.1"/>
    <property type="molecule type" value="Genomic_DNA"/>
</dbReference>
<feature type="transmembrane region" description="Helical" evidence="1">
    <location>
        <begin position="150"/>
        <end position="168"/>
    </location>
</feature>
<sequence length="237" mass="26486">MKLRTASLPIKVLFTCFLLSIGIGYLMAVLYLFLIEIEPHSKDGTGMVQAVIIKYYGQRGVTRLEGTLEGSMGENLAPAQKKEVVAWIRQGATEADFAPVKQIFLDQCATCHSKESGMPLPPLTTYEEVSAFTQIDMGQSIKSLVRVSHIHLFGISFIFMFTSGIFVLSEVNARWRAILVAIPFLAIWVDIGSWWFTKLQPLFAYTVIIGGLLMGLSLAAQIVLSLYEMWLKKDQQQ</sequence>
<keyword evidence="1" id="KW-0812">Transmembrane</keyword>
<dbReference type="Proteomes" id="UP000534783">
    <property type="component" value="Unassembled WGS sequence"/>
</dbReference>
<proteinExistence type="predicted"/>
<accession>A0A7X6DTB0</accession>
<comment type="caution">
    <text evidence="2">The sequence shown here is derived from an EMBL/GenBank/DDBJ whole genome shotgun (WGS) entry which is preliminary data.</text>
</comment>
<organism evidence="2 3">
    <name type="scientific">Candidatus Manganitrophus noduliformans</name>
    <dbReference type="NCBI Taxonomy" id="2606439"/>
    <lineage>
        <taxon>Bacteria</taxon>
        <taxon>Pseudomonadati</taxon>
        <taxon>Nitrospirota</taxon>
        <taxon>Nitrospiria</taxon>
        <taxon>Candidatus Troglogloeales</taxon>
        <taxon>Candidatus Manganitrophaceae</taxon>
        <taxon>Candidatus Manganitrophus</taxon>
    </lineage>
</organism>
<keyword evidence="1" id="KW-0472">Membrane</keyword>
<name>A0A7X6DTB0_9BACT</name>
<dbReference type="RefSeq" id="WP_168062502.1">
    <property type="nucleotide sequence ID" value="NZ_VTOW01000003.1"/>
</dbReference>
<gene>
    <name evidence="2" type="ORF">MNODULE_18005</name>
</gene>
<protein>
    <recommendedName>
        <fullName evidence="4">Elongation factor-1 alpha</fullName>
    </recommendedName>
</protein>
<evidence type="ECO:0008006" key="4">
    <source>
        <dbReference type="Google" id="ProtNLM"/>
    </source>
</evidence>
<dbReference type="AlphaFoldDB" id="A0A7X6DTB0"/>
<feature type="transmembrane region" description="Helical" evidence="1">
    <location>
        <begin position="202"/>
        <end position="227"/>
    </location>
</feature>
<evidence type="ECO:0000313" key="3">
    <source>
        <dbReference type="Proteomes" id="UP000534783"/>
    </source>
</evidence>
<keyword evidence="1" id="KW-1133">Transmembrane helix</keyword>